<keyword evidence="1" id="KW-0472">Membrane</keyword>
<feature type="transmembrane region" description="Helical" evidence="1">
    <location>
        <begin position="90"/>
        <end position="112"/>
    </location>
</feature>
<sequence length="141" mass="15073">MRNEQPEQSGLITSLASHCWRLLSLRGDWKSMPDSAAFVGLAMGATLLGGLTEQLVRGRSLDVAVLSAVVWLGFILAVSRHGRIFNRRFAGALALLSIGIEGLLVLTIWIPAAEWPVAIWAGIAVMHLLFQANDAGAAAGR</sequence>
<comment type="caution">
    <text evidence="2">The sequence shown here is derived from an EMBL/GenBank/DDBJ whole genome shotgun (WGS) entry which is preliminary data.</text>
</comment>
<gene>
    <name evidence="2" type="ORF">E4Q23_20510</name>
</gene>
<feature type="transmembrane region" description="Helical" evidence="1">
    <location>
        <begin position="35"/>
        <end position="52"/>
    </location>
</feature>
<feature type="transmembrane region" description="Helical" evidence="1">
    <location>
        <begin position="118"/>
        <end position="139"/>
    </location>
</feature>
<feature type="transmembrane region" description="Helical" evidence="1">
    <location>
        <begin position="58"/>
        <end position="78"/>
    </location>
</feature>
<reference evidence="2 3" key="1">
    <citation type="submission" date="2019-03" db="EMBL/GenBank/DDBJ databases">
        <title>Metabolic reconstructions from genomes of highly enriched 'Candidatus Accumulibacter' and 'Candidatus Competibacter' bioreactor populations.</title>
        <authorList>
            <person name="Annavajhala M.K."/>
            <person name="Welles L."/>
            <person name="Abbas B."/>
            <person name="Sorokin D."/>
            <person name="Park H."/>
            <person name="Van Loosdrecht M."/>
            <person name="Chandran K."/>
        </authorList>
    </citation>
    <scope>NUCLEOTIDE SEQUENCE [LARGE SCALE GENOMIC DNA]</scope>
    <source>
        <strain evidence="2 3">SBR_S</strain>
    </source>
</reference>
<protein>
    <submittedName>
        <fullName evidence="2">Uncharacterized protein</fullName>
    </submittedName>
</protein>
<dbReference type="EMBL" id="SPMY01000078">
    <property type="protein sequence ID" value="NMQ29929.1"/>
    <property type="molecule type" value="Genomic_DNA"/>
</dbReference>
<proteinExistence type="predicted"/>
<name>A0ABX1U448_9PROT</name>
<dbReference type="RefSeq" id="WP_169068381.1">
    <property type="nucleotide sequence ID" value="NZ_SPMY01000078.1"/>
</dbReference>
<evidence type="ECO:0000313" key="3">
    <source>
        <dbReference type="Proteomes" id="UP000749010"/>
    </source>
</evidence>
<keyword evidence="3" id="KW-1185">Reference proteome</keyword>
<accession>A0ABX1U448</accession>
<keyword evidence="1" id="KW-1133">Transmembrane helix</keyword>
<organism evidence="2 3">
    <name type="scientific">Candidatus Accumulibacter phosphatis</name>
    <dbReference type="NCBI Taxonomy" id="327160"/>
    <lineage>
        <taxon>Bacteria</taxon>
        <taxon>Pseudomonadati</taxon>
        <taxon>Pseudomonadota</taxon>
        <taxon>Betaproteobacteria</taxon>
        <taxon>Candidatus Accumulibacter</taxon>
    </lineage>
</organism>
<evidence type="ECO:0000256" key="1">
    <source>
        <dbReference type="SAM" id="Phobius"/>
    </source>
</evidence>
<keyword evidence="1" id="KW-0812">Transmembrane</keyword>
<evidence type="ECO:0000313" key="2">
    <source>
        <dbReference type="EMBL" id="NMQ29929.1"/>
    </source>
</evidence>
<dbReference type="Proteomes" id="UP000749010">
    <property type="component" value="Unassembled WGS sequence"/>
</dbReference>